<evidence type="ECO:0000313" key="2">
    <source>
        <dbReference type="Proteomes" id="UP000274212"/>
    </source>
</evidence>
<name>A0A3M4TSW2_9PSED</name>
<accession>A0A3M4TSW2</accession>
<sequence>MRVGADFFSFRLRPHQFINECGKLASHIGLWRFPMDRVQAQVARLMRSILLRPGAEDKLPAAQFFAGRGKAFTFSGGVGLTWWYSPDTFNAIDTVTALIIETEQEFKDCDTESVNNIVTSTLQKVCLDSPLFNGDDVVFGRKSNLFECRGAISVIEFTRTILEEIKHNLRSVIGKRCTAYPLSRFKGPSLSLHEEGLHLISCGDDVAWNSFSAEGYVFDDWTPNSPFTANSNFSFNSGYEFNYVLIGEDYGTQEGAKFASSLKFRMFITVLFAYASEFSKYGYHKSIAQPFTNCIQFPHETTPDNLLTLSGCGALSPFYASDIIITDELTKKVAEWYESLNKCPSEYKQRIKKSANFFNRAMNSEDIESYINYFVALDALFGQRGSVEASIIAGVGNLGLDEKLKEKTSWLFDLRNELVHGGSRYISEWPKHQRYTKHFGSKPLNDLKELAQKAILKAPSILPVSTIDETSEQS</sequence>
<proteinExistence type="predicted"/>
<evidence type="ECO:0000313" key="1">
    <source>
        <dbReference type="EMBL" id="RMU00639.1"/>
    </source>
</evidence>
<gene>
    <name evidence="1" type="ORF">ALP36_03439</name>
</gene>
<dbReference type="AlphaFoldDB" id="A0A3M4TSW2"/>
<organism evidence="1 2">
    <name type="scientific">Pseudomonas syringae pv. coriandricola</name>
    <dbReference type="NCBI Taxonomy" id="264453"/>
    <lineage>
        <taxon>Bacteria</taxon>
        <taxon>Pseudomonadati</taxon>
        <taxon>Pseudomonadota</taxon>
        <taxon>Gammaproteobacteria</taxon>
        <taxon>Pseudomonadales</taxon>
        <taxon>Pseudomonadaceae</taxon>
        <taxon>Pseudomonas</taxon>
    </lineage>
</organism>
<protein>
    <submittedName>
        <fullName evidence="1">Uncharacterized protein</fullName>
    </submittedName>
</protein>
<dbReference type="EMBL" id="RBTT01000477">
    <property type="protein sequence ID" value="RMU00639.1"/>
    <property type="molecule type" value="Genomic_DNA"/>
</dbReference>
<dbReference type="Proteomes" id="UP000274212">
    <property type="component" value="Unassembled WGS sequence"/>
</dbReference>
<reference evidence="1 2" key="1">
    <citation type="submission" date="2018-08" db="EMBL/GenBank/DDBJ databases">
        <title>Recombination of ecologically and evolutionarily significant loci maintains genetic cohesion in the Pseudomonas syringae species complex.</title>
        <authorList>
            <person name="Dillon M."/>
            <person name="Thakur S."/>
            <person name="Almeida R.N.D."/>
            <person name="Weir B.S."/>
            <person name="Guttman D.S."/>
        </authorList>
    </citation>
    <scope>NUCLEOTIDE SEQUENCE [LARGE SCALE GENOMIC DNA]</scope>
    <source>
        <strain evidence="1 2">ICMP 9829</strain>
    </source>
</reference>
<comment type="caution">
    <text evidence="1">The sequence shown here is derived from an EMBL/GenBank/DDBJ whole genome shotgun (WGS) entry which is preliminary data.</text>
</comment>